<feature type="transmembrane region" description="Helical" evidence="4">
    <location>
        <begin position="273"/>
        <end position="291"/>
    </location>
</feature>
<dbReference type="Pfam" id="PF07690">
    <property type="entry name" value="MFS_1"/>
    <property type="match status" value="1"/>
</dbReference>
<feature type="domain" description="Major facilitator superfamily (MFS) profile" evidence="5">
    <location>
        <begin position="12"/>
        <end position="385"/>
    </location>
</feature>
<reference evidence="6" key="1">
    <citation type="submission" date="2016-03" db="EMBL/GenBank/DDBJ databases">
        <authorList>
            <person name="Ploux O."/>
        </authorList>
    </citation>
    <scope>NUCLEOTIDE SEQUENCE</scope>
    <source>
        <strain evidence="6">UC10</strain>
    </source>
</reference>
<dbReference type="PROSITE" id="PS50850">
    <property type="entry name" value="MFS"/>
    <property type="match status" value="1"/>
</dbReference>
<feature type="transmembrane region" description="Helical" evidence="4">
    <location>
        <begin position="49"/>
        <end position="67"/>
    </location>
</feature>
<keyword evidence="2 4" id="KW-1133">Transmembrane helix</keyword>
<evidence type="ECO:0000313" key="6">
    <source>
        <dbReference type="EMBL" id="SBV35653.1"/>
    </source>
</evidence>
<dbReference type="InterPro" id="IPR052714">
    <property type="entry name" value="MFS_Exporter"/>
</dbReference>
<dbReference type="GO" id="GO:0022857">
    <property type="term" value="F:transmembrane transporter activity"/>
    <property type="evidence" value="ECO:0007669"/>
    <property type="project" value="InterPro"/>
</dbReference>
<feature type="transmembrane region" description="Helical" evidence="4">
    <location>
        <begin position="297"/>
        <end position="315"/>
    </location>
</feature>
<accession>A0A1Y5Q080</accession>
<evidence type="ECO:0000256" key="4">
    <source>
        <dbReference type="SAM" id="Phobius"/>
    </source>
</evidence>
<dbReference type="EMBL" id="FLTS01000001">
    <property type="protein sequence ID" value="SBV35653.1"/>
    <property type="molecule type" value="Genomic_DNA"/>
</dbReference>
<feature type="transmembrane region" description="Helical" evidence="4">
    <location>
        <begin position="138"/>
        <end position="159"/>
    </location>
</feature>
<organism evidence="6">
    <name type="scientific">uncultured Stenotrophomonas sp</name>
    <dbReference type="NCBI Taxonomy" id="165438"/>
    <lineage>
        <taxon>Bacteria</taxon>
        <taxon>Pseudomonadati</taxon>
        <taxon>Pseudomonadota</taxon>
        <taxon>Gammaproteobacteria</taxon>
        <taxon>Lysobacterales</taxon>
        <taxon>Lysobacteraceae</taxon>
        <taxon>Stenotrophomonas</taxon>
        <taxon>environmental samples</taxon>
    </lineage>
</organism>
<dbReference type="PROSITE" id="PS51257">
    <property type="entry name" value="PROKAR_LIPOPROTEIN"/>
    <property type="match status" value="1"/>
</dbReference>
<dbReference type="PANTHER" id="PTHR23531:SF1">
    <property type="entry name" value="QUINOLENE RESISTANCE PROTEIN NORA"/>
    <property type="match status" value="1"/>
</dbReference>
<feature type="transmembrane region" description="Helical" evidence="4">
    <location>
        <begin position="206"/>
        <end position="232"/>
    </location>
</feature>
<dbReference type="InterPro" id="IPR011701">
    <property type="entry name" value="MFS"/>
</dbReference>
<evidence type="ECO:0000256" key="3">
    <source>
        <dbReference type="ARBA" id="ARBA00023136"/>
    </source>
</evidence>
<feature type="transmembrane region" description="Helical" evidence="4">
    <location>
        <begin position="79"/>
        <end position="97"/>
    </location>
</feature>
<evidence type="ECO:0000256" key="1">
    <source>
        <dbReference type="ARBA" id="ARBA00022692"/>
    </source>
</evidence>
<keyword evidence="3 4" id="KW-0472">Membrane</keyword>
<dbReference type="SUPFAM" id="SSF103473">
    <property type="entry name" value="MFS general substrate transporter"/>
    <property type="match status" value="1"/>
</dbReference>
<feature type="transmembrane region" description="Helical" evidence="4">
    <location>
        <begin position="7"/>
        <end position="29"/>
    </location>
</feature>
<gene>
    <name evidence="6" type="ORF">STPYR_10583</name>
</gene>
<feature type="transmembrane region" description="Helical" evidence="4">
    <location>
        <begin position="103"/>
        <end position="126"/>
    </location>
</feature>
<name>A0A1Y5Q080_9GAMM</name>
<proteinExistence type="predicted"/>
<feature type="transmembrane region" description="Helical" evidence="4">
    <location>
        <begin position="165"/>
        <end position="186"/>
    </location>
</feature>
<feature type="transmembrane region" description="Helical" evidence="4">
    <location>
        <begin position="361"/>
        <end position="381"/>
    </location>
</feature>
<keyword evidence="1 4" id="KW-0812">Transmembrane</keyword>
<feature type="transmembrane region" description="Helical" evidence="4">
    <location>
        <begin position="244"/>
        <end position="261"/>
    </location>
</feature>
<dbReference type="CDD" id="cd17489">
    <property type="entry name" value="MFS_YfcJ_like"/>
    <property type="match status" value="1"/>
</dbReference>
<protein>
    <recommendedName>
        <fullName evidence="5">Major facilitator superfamily (MFS) profile domain-containing protein</fullName>
    </recommendedName>
</protein>
<feature type="transmembrane region" description="Helical" evidence="4">
    <location>
        <begin position="335"/>
        <end position="355"/>
    </location>
</feature>
<dbReference type="Gene3D" id="1.20.1250.20">
    <property type="entry name" value="MFS general substrate transporter like domains"/>
    <property type="match status" value="1"/>
</dbReference>
<sequence>MSTPRPALWTSSFLLACIANFLMGMSFYVLMPTLPFHLVEQLRIGEATVGIVLSSYVIAALLVRPFSGFIVDRFNAKHAYLLALAAYVLFTSGYLLAQTVLAFVLVRLGIGVTFAVMSTAANTQAIDIIPSVRRGEGIGFFGLMSSLAMALGPMAGLWLMDRYPFHAIFDAAVVAGVAGLLVASLVHAPRKLRSGAATVLSLDRFLLVRGIPLALNLAVIGLGYGMLLAFAALHGKQLGAGNTGIFFTLMAIGMMVSRAFSGRLIDGGRVVQASNGGTLAVVAGLGLMAWAGGPLPYYLSGLLAGFGFGVVYPAYQTMMVNLGSHAQRGTAVATYFSALDVGIGAGMVLAGAIAARAGLSAAFATGASLALVAGLAFALRLSARFASSPLRAGND</sequence>
<evidence type="ECO:0000256" key="2">
    <source>
        <dbReference type="ARBA" id="ARBA00022989"/>
    </source>
</evidence>
<dbReference type="AlphaFoldDB" id="A0A1Y5Q080"/>
<evidence type="ECO:0000259" key="5">
    <source>
        <dbReference type="PROSITE" id="PS50850"/>
    </source>
</evidence>
<dbReference type="InterPro" id="IPR036259">
    <property type="entry name" value="MFS_trans_sf"/>
</dbReference>
<dbReference type="InterPro" id="IPR020846">
    <property type="entry name" value="MFS_dom"/>
</dbReference>
<dbReference type="PANTHER" id="PTHR23531">
    <property type="entry name" value="QUINOLENE RESISTANCE PROTEIN NORA"/>
    <property type="match status" value="1"/>
</dbReference>